<sequence length="383" mass="39747">MRSRGTRTRNTLAAAAVAALLGVAGAGCGGADDGAEPAGPGGTRQGPEGSAPPRQDDGEASAEVAETVAQSLPSPWGLAVPADGGLLVGSRDEATVSHIDPASGEVTELATVPGVVTGAEGGLLGLALDDGLLYVYCTTEEDNRVLRMAYDAQNPALGEPEEVFTGIPSSRSRHNGGRIAFGPDGMLYIATGDTGDEPGLAQDADSLAGKILRVTPDGEVPGDNPAAGSPVYSLGHRNVQGLAWDDQDRLWASEFGDRAWDELNLIEPGGNYGWPETEGSGGAEQGFIDPVLQWPTDEASPSGLAWNSGALWMASLRGERLWRIGIGEDGSAGEPRAFLEGEYGRLRTVQAVGEGELLLVTNETDGRGSPQPEDDRILRLRVN</sequence>
<dbReference type="PANTHER" id="PTHR19328:SF13">
    <property type="entry name" value="HIPL1 PROTEIN"/>
    <property type="match status" value="1"/>
</dbReference>
<feature type="chain" id="PRO_5039685462" evidence="2">
    <location>
        <begin position="27"/>
        <end position="383"/>
    </location>
</feature>
<dbReference type="RefSeq" id="WP_093839468.1">
    <property type="nucleotide sequence ID" value="NZ_FOLM01000008.1"/>
</dbReference>
<keyword evidence="2" id="KW-0732">Signal</keyword>
<dbReference type="InterPro" id="IPR012938">
    <property type="entry name" value="Glc/Sorbosone_DH"/>
</dbReference>
<dbReference type="InterPro" id="IPR011042">
    <property type="entry name" value="6-blade_b-propeller_TolB-like"/>
</dbReference>
<protein>
    <submittedName>
        <fullName evidence="4">Glucose/arabinose dehydrogenase, beta-propeller fold</fullName>
    </submittedName>
</protein>
<evidence type="ECO:0000256" key="2">
    <source>
        <dbReference type="SAM" id="SignalP"/>
    </source>
</evidence>
<dbReference type="Proteomes" id="UP000199207">
    <property type="component" value="Unassembled WGS sequence"/>
</dbReference>
<dbReference type="OrthoDB" id="9770043at2"/>
<feature type="signal peptide" evidence="2">
    <location>
        <begin position="1"/>
        <end position="26"/>
    </location>
</feature>
<gene>
    <name evidence="4" type="ORF">SAMN05421773_10879</name>
</gene>
<name>A0A1I1NVS3_9ACTN</name>
<keyword evidence="5" id="KW-1185">Reference proteome</keyword>
<dbReference type="STRING" id="910347.SAMN05421773_10879"/>
<reference evidence="4 5" key="1">
    <citation type="submission" date="2016-10" db="EMBL/GenBank/DDBJ databases">
        <authorList>
            <person name="de Groot N.N."/>
        </authorList>
    </citation>
    <scope>NUCLEOTIDE SEQUENCE [LARGE SCALE GENOMIC DNA]</scope>
    <source>
        <strain evidence="4 5">CGMCC 4.5739</strain>
    </source>
</reference>
<dbReference type="AlphaFoldDB" id="A0A1I1NVS3"/>
<dbReference type="SUPFAM" id="SSF50952">
    <property type="entry name" value="Soluble quinoprotein glucose dehydrogenase"/>
    <property type="match status" value="1"/>
</dbReference>
<dbReference type="PROSITE" id="PS51257">
    <property type="entry name" value="PROKAR_LIPOPROTEIN"/>
    <property type="match status" value="1"/>
</dbReference>
<feature type="compositionally biased region" description="Basic and acidic residues" evidence="1">
    <location>
        <begin position="373"/>
        <end position="383"/>
    </location>
</feature>
<evidence type="ECO:0000313" key="4">
    <source>
        <dbReference type="EMBL" id="SFC98833.1"/>
    </source>
</evidence>
<organism evidence="4 5">
    <name type="scientific">Streptomyces aidingensis</name>
    <dbReference type="NCBI Taxonomy" id="910347"/>
    <lineage>
        <taxon>Bacteria</taxon>
        <taxon>Bacillati</taxon>
        <taxon>Actinomycetota</taxon>
        <taxon>Actinomycetes</taxon>
        <taxon>Kitasatosporales</taxon>
        <taxon>Streptomycetaceae</taxon>
        <taxon>Streptomyces</taxon>
    </lineage>
</organism>
<evidence type="ECO:0000256" key="1">
    <source>
        <dbReference type="SAM" id="MobiDB-lite"/>
    </source>
</evidence>
<proteinExistence type="predicted"/>
<dbReference type="Pfam" id="PF07995">
    <property type="entry name" value="GSDH"/>
    <property type="match status" value="1"/>
</dbReference>
<feature type="region of interest" description="Disordered" evidence="1">
    <location>
        <begin position="363"/>
        <end position="383"/>
    </location>
</feature>
<dbReference type="PANTHER" id="PTHR19328">
    <property type="entry name" value="HEDGEHOG-INTERACTING PROTEIN"/>
    <property type="match status" value="1"/>
</dbReference>
<feature type="domain" description="Glucose/Sorbosone dehydrogenase" evidence="3">
    <location>
        <begin position="73"/>
        <end position="367"/>
    </location>
</feature>
<evidence type="ECO:0000313" key="5">
    <source>
        <dbReference type="Proteomes" id="UP000199207"/>
    </source>
</evidence>
<accession>A0A1I1NVS3</accession>
<dbReference type="EMBL" id="FOLM01000008">
    <property type="protein sequence ID" value="SFC98833.1"/>
    <property type="molecule type" value="Genomic_DNA"/>
</dbReference>
<feature type="region of interest" description="Disordered" evidence="1">
    <location>
        <begin position="27"/>
        <end position="59"/>
    </location>
</feature>
<evidence type="ECO:0000259" key="3">
    <source>
        <dbReference type="Pfam" id="PF07995"/>
    </source>
</evidence>
<dbReference type="InterPro" id="IPR011041">
    <property type="entry name" value="Quinoprot_gluc/sorb_DH_b-prop"/>
</dbReference>
<dbReference type="Gene3D" id="2.120.10.30">
    <property type="entry name" value="TolB, C-terminal domain"/>
    <property type="match status" value="1"/>
</dbReference>